<reference evidence="1 2" key="1">
    <citation type="submission" date="2019-02" db="EMBL/GenBank/DDBJ databases">
        <title>Opniocepnalus argus genome.</title>
        <authorList>
            <person name="Zhou C."/>
            <person name="Xiao S."/>
        </authorList>
    </citation>
    <scope>NUCLEOTIDE SEQUENCE [LARGE SCALE GENOMIC DNA]</scope>
    <source>
        <strain evidence="1">OARG1902GOOAL</strain>
        <tissue evidence="1">Muscle</tissue>
    </source>
</reference>
<sequence>MTLSNSHNSQQRPIVHLLALPWHIHICSQTNTEIHKCRYMHKHTDTNSRAAVDQPWSDV</sequence>
<dbReference type="Proteomes" id="UP000503349">
    <property type="component" value="Chromosome 1"/>
</dbReference>
<evidence type="ECO:0000313" key="1">
    <source>
        <dbReference type="EMBL" id="KAF3707521.1"/>
    </source>
</evidence>
<dbReference type="EMBL" id="CM015712">
    <property type="protein sequence ID" value="KAF3707521.1"/>
    <property type="molecule type" value="Genomic_DNA"/>
</dbReference>
<protein>
    <submittedName>
        <fullName evidence="1">Uncharacterized protein</fullName>
    </submittedName>
</protein>
<organism evidence="1 2">
    <name type="scientific">Channa argus</name>
    <name type="common">Northern snakehead</name>
    <name type="synonym">Ophicephalus argus</name>
    <dbReference type="NCBI Taxonomy" id="215402"/>
    <lineage>
        <taxon>Eukaryota</taxon>
        <taxon>Metazoa</taxon>
        <taxon>Chordata</taxon>
        <taxon>Craniata</taxon>
        <taxon>Vertebrata</taxon>
        <taxon>Euteleostomi</taxon>
        <taxon>Actinopterygii</taxon>
        <taxon>Neopterygii</taxon>
        <taxon>Teleostei</taxon>
        <taxon>Neoteleostei</taxon>
        <taxon>Acanthomorphata</taxon>
        <taxon>Anabantaria</taxon>
        <taxon>Anabantiformes</taxon>
        <taxon>Channoidei</taxon>
        <taxon>Channidae</taxon>
        <taxon>Channa</taxon>
    </lineage>
</organism>
<keyword evidence="2" id="KW-1185">Reference proteome</keyword>
<proteinExistence type="predicted"/>
<evidence type="ECO:0000313" key="2">
    <source>
        <dbReference type="Proteomes" id="UP000503349"/>
    </source>
</evidence>
<name>A0A6G1QXU6_CHAAH</name>
<gene>
    <name evidence="1" type="ORF">EXN66_Car000694</name>
</gene>
<accession>A0A6G1QXU6</accession>
<dbReference type="AlphaFoldDB" id="A0A6G1QXU6"/>
<reference evidence="2" key="2">
    <citation type="submission" date="2019-02" db="EMBL/GenBank/DDBJ databases">
        <title>Opniocepnalus argus Var Kimnra genome.</title>
        <authorList>
            <person name="Zhou C."/>
            <person name="Xiao S."/>
        </authorList>
    </citation>
    <scope>NUCLEOTIDE SEQUENCE [LARGE SCALE GENOMIC DNA]</scope>
</reference>